<name>A0A4D6T7M5_9CAUD</name>
<proteinExistence type="predicted"/>
<gene>
    <name evidence="2" type="primary">1</name>
    <name evidence="2" type="ORF">SEA_CANDLE_1</name>
</gene>
<accession>A0A4D6T7M5</accession>
<dbReference type="Proteomes" id="UP000298659">
    <property type="component" value="Segment"/>
</dbReference>
<feature type="region of interest" description="Disordered" evidence="1">
    <location>
        <begin position="1"/>
        <end position="21"/>
    </location>
</feature>
<evidence type="ECO:0000313" key="2">
    <source>
        <dbReference type="EMBL" id="QCG78108.1"/>
    </source>
</evidence>
<evidence type="ECO:0000256" key="1">
    <source>
        <dbReference type="SAM" id="MobiDB-lite"/>
    </source>
</evidence>
<organism evidence="2 3">
    <name type="scientific">Mycobacterium phage Candle</name>
    <dbReference type="NCBI Taxonomy" id="2565513"/>
    <lineage>
        <taxon>Viruses</taxon>
        <taxon>Duplodnaviria</taxon>
        <taxon>Heunggongvirae</taxon>
        <taxon>Uroviricota</taxon>
        <taxon>Caudoviricetes</taxon>
        <taxon>Papyrusvirus</taxon>
        <taxon>Papyrusvirus send513</taxon>
    </lineage>
</organism>
<sequence>MRRHRIPMEDTGKGKAVNDNDDLPEVRYVGVPDGPPKFIASYGIEVATFTQEPGGRNPALDHHVPLNMRGSFKPEMLANYDPNRKYRVDKFGWALCTKKLDDDGRRCARKAANRYPFCTTHGARLHPLDRLITETEEAETSAPMSRYQLFLAKQITIDDLDDEELMSFGFRTATGKIFKPKNVPREMVQAFTQAIFDRSLDKLKSNALAAAETLSSIMIDETVEPNVRIKAATEILDRTIGKAPLTVSVQAKAGFEQVFEAIAVKPMEPLDVDIVPDALERPSLPPDVKLGDSQ</sequence>
<dbReference type="EMBL" id="MK757446">
    <property type="protein sequence ID" value="QCG78108.1"/>
    <property type="molecule type" value="Genomic_DNA"/>
</dbReference>
<reference evidence="2 3" key="1">
    <citation type="submission" date="2019-04" db="EMBL/GenBank/DDBJ databases">
        <authorList>
            <person name="Fast K.M."/>
            <person name="Forrest B.E."/>
            <person name="Granec G.R."/>
            <person name="Morse A.E."/>
            <person name="Ryan E.D."/>
            <person name="Keener T.W."/>
            <person name="Sandel M.W."/>
            <person name="Garlena R.A."/>
            <person name="Russell D.A."/>
            <person name="Pope W.H."/>
            <person name="Jacobs-Sera D."/>
            <person name="Hatfull G.F."/>
        </authorList>
    </citation>
    <scope>NUCLEOTIDE SEQUENCE [LARGE SCALE GENOMIC DNA]</scope>
</reference>
<protein>
    <submittedName>
        <fullName evidence="2">Uncharacterized protein</fullName>
    </submittedName>
</protein>
<evidence type="ECO:0000313" key="3">
    <source>
        <dbReference type="Proteomes" id="UP000298659"/>
    </source>
</evidence>
<feature type="compositionally biased region" description="Basic and acidic residues" evidence="1">
    <location>
        <begin position="1"/>
        <end position="18"/>
    </location>
</feature>